<accession>A0ABM7BB80</accession>
<name>A0ABM7BB80_9FLAO</name>
<sequence length="105" mass="12604">MTIIVHTKNAKSLLDAINNKIEKEELKTWEIRKNSKDQILYNHTPEQWSNTALFKPLNHEKGLELRINWWTGKEPDEATKGYILGRFTEILMVHFRKYFDFLETR</sequence>
<dbReference type="Proteomes" id="UP000281741">
    <property type="component" value="Chromosome"/>
</dbReference>
<organism evidence="1 2">
    <name type="scientific">Chryseobacterium shandongense</name>
    <dbReference type="NCBI Taxonomy" id="1493872"/>
    <lineage>
        <taxon>Bacteria</taxon>
        <taxon>Pseudomonadati</taxon>
        <taxon>Bacteroidota</taxon>
        <taxon>Flavobacteriia</taxon>
        <taxon>Flavobacteriales</taxon>
        <taxon>Weeksellaceae</taxon>
        <taxon>Chryseobacterium group</taxon>
        <taxon>Chryseobacterium</taxon>
    </lineage>
</organism>
<dbReference type="RefSeq" id="WP_123860832.1">
    <property type="nucleotide sequence ID" value="NZ_CP033912.1"/>
</dbReference>
<keyword evidence="2" id="KW-1185">Reference proteome</keyword>
<protein>
    <recommendedName>
        <fullName evidence="3">DUF4268 domain-containing protein</fullName>
    </recommendedName>
</protein>
<evidence type="ECO:0000313" key="1">
    <source>
        <dbReference type="EMBL" id="AZA95637.1"/>
    </source>
</evidence>
<reference evidence="1 2" key="1">
    <citation type="submission" date="2018-11" db="EMBL/GenBank/DDBJ databases">
        <title>Proposal to divide the Flavobacteriaceae and reorganize its genera based on Amino Acid Identity values calculated from whole genome sequences.</title>
        <authorList>
            <person name="Nicholson A.C."/>
            <person name="Gulvik C.A."/>
            <person name="Whitney A.M."/>
            <person name="Humrighouse B.W."/>
            <person name="Bell M."/>
            <person name="Holmes B."/>
            <person name="Steigerwalt A.G."/>
            <person name="Villarma A."/>
            <person name="Sheth M."/>
            <person name="Batra D."/>
            <person name="Pryor J."/>
            <person name="Bernardet J.-F."/>
            <person name="Hugo C."/>
            <person name="Kampfer P."/>
            <person name="Newman J."/>
            <person name="McQuiston J.R."/>
        </authorList>
    </citation>
    <scope>NUCLEOTIDE SEQUENCE [LARGE SCALE GENOMIC DNA]</scope>
    <source>
        <strain evidence="1 2">H5143</strain>
    </source>
</reference>
<dbReference type="EMBL" id="CP033912">
    <property type="protein sequence ID" value="AZA95637.1"/>
    <property type="molecule type" value="Genomic_DNA"/>
</dbReference>
<evidence type="ECO:0000313" key="2">
    <source>
        <dbReference type="Proteomes" id="UP000281741"/>
    </source>
</evidence>
<evidence type="ECO:0008006" key="3">
    <source>
        <dbReference type="Google" id="ProtNLM"/>
    </source>
</evidence>
<gene>
    <name evidence="1" type="ORF">EG353_08685</name>
</gene>
<proteinExistence type="predicted"/>